<evidence type="ECO:0000256" key="2">
    <source>
        <dbReference type="ARBA" id="ARBA00023015"/>
    </source>
</evidence>
<evidence type="ECO:0000313" key="7">
    <source>
        <dbReference type="Proteomes" id="UP000198556"/>
    </source>
</evidence>
<dbReference type="Gene3D" id="3.40.190.290">
    <property type="match status" value="1"/>
</dbReference>
<protein>
    <submittedName>
        <fullName evidence="6">Transcriptional regulator, LysR family</fullName>
    </submittedName>
</protein>
<dbReference type="RefSeq" id="WP_089745692.1">
    <property type="nucleotide sequence ID" value="NZ_FOGF01000002.1"/>
</dbReference>
<dbReference type="Pfam" id="PF03466">
    <property type="entry name" value="LysR_substrate"/>
    <property type="match status" value="1"/>
</dbReference>
<dbReference type="InterPro" id="IPR036390">
    <property type="entry name" value="WH_DNA-bd_sf"/>
</dbReference>
<name>A0A1H9HDZ1_9LACT</name>
<dbReference type="InterPro" id="IPR000847">
    <property type="entry name" value="LysR_HTH_N"/>
</dbReference>
<proteinExistence type="inferred from homology"/>
<dbReference type="PRINTS" id="PR00039">
    <property type="entry name" value="HTHLYSR"/>
</dbReference>
<evidence type="ECO:0000256" key="3">
    <source>
        <dbReference type="ARBA" id="ARBA00023125"/>
    </source>
</evidence>
<dbReference type="InterPro" id="IPR036388">
    <property type="entry name" value="WH-like_DNA-bd_sf"/>
</dbReference>
<dbReference type="GO" id="GO:0005829">
    <property type="term" value="C:cytosol"/>
    <property type="evidence" value="ECO:0007669"/>
    <property type="project" value="TreeGrafter"/>
</dbReference>
<dbReference type="Gene3D" id="1.10.10.10">
    <property type="entry name" value="Winged helix-like DNA-binding domain superfamily/Winged helix DNA-binding domain"/>
    <property type="match status" value="1"/>
</dbReference>
<gene>
    <name evidence="6" type="ORF">SAMN05421767_10273</name>
</gene>
<dbReference type="PANTHER" id="PTHR30419">
    <property type="entry name" value="HTH-TYPE TRANSCRIPTIONAL REGULATOR YBHD"/>
    <property type="match status" value="1"/>
</dbReference>
<dbReference type="CDD" id="cd05466">
    <property type="entry name" value="PBP2_LTTR_substrate"/>
    <property type="match status" value="1"/>
</dbReference>
<reference evidence="6 7" key="1">
    <citation type="submission" date="2016-10" db="EMBL/GenBank/DDBJ databases">
        <authorList>
            <person name="de Groot N.N."/>
        </authorList>
    </citation>
    <scope>NUCLEOTIDE SEQUENCE [LARGE SCALE GENOMIC DNA]</scope>
    <source>
        <strain evidence="6 7">DSM 15827</strain>
    </source>
</reference>
<evidence type="ECO:0000259" key="5">
    <source>
        <dbReference type="PROSITE" id="PS50931"/>
    </source>
</evidence>
<evidence type="ECO:0000313" key="6">
    <source>
        <dbReference type="EMBL" id="SEQ60514.1"/>
    </source>
</evidence>
<dbReference type="GO" id="GO:0003700">
    <property type="term" value="F:DNA-binding transcription factor activity"/>
    <property type="evidence" value="ECO:0007669"/>
    <property type="project" value="InterPro"/>
</dbReference>
<dbReference type="STRING" id="137733.SAMN05421767_10273"/>
<keyword evidence="4" id="KW-0804">Transcription</keyword>
<feature type="domain" description="HTH lysR-type" evidence="5">
    <location>
        <begin position="1"/>
        <end position="58"/>
    </location>
</feature>
<evidence type="ECO:0000256" key="1">
    <source>
        <dbReference type="ARBA" id="ARBA00009437"/>
    </source>
</evidence>
<dbReference type="EMBL" id="FOGF01000002">
    <property type="protein sequence ID" value="SEQ60514.1"/>
    <property type="molecule type" value="Genomic_DNA"/>
</dbReference>
<dbReference type="InterPro" id="IPR005119">
    <property type="entry name" value="LysR_subst-bd"/>
</dbReference>
<dbReference type="AlphaFoldDB" id="A0A1H9HDZ1"/>
<dbReference type="SUPFAM" id="SSF53850">
    <property type="entry name" value="Periplasmic binding protein-like II"/>
    <property type="match status" value="1"/>
</dbReference>
<dbReference type="FunFam" id="1.10.10.10:FF:000001">
    <property type="entry name" value="LysR family transcriptional regulator"/>
    <property type="match status" value="1"/>
</dbReference>
<organism evidence="6 7">
    <name type="scientific">Granulicatella balaenopterae</name>
    <dbReference type="NCBI Taxonomy" id="137733"/>
    <lineage>
        <taxon>Bacteria</taxon>
        <taxon>Bacillati</taxon>
        <taxon>Bacillota</taxon>
        <taxon>Bacilli</taxon>
        <taxon>Lactobacillales</taxon>
        <taxon>Carnobacteriaceae</taxon>
        <taxon>Granulicatella</taxon>
    </lineage>
</organism>
<dbReference type="Pfam" id="PF00126">
    <property type="entry name" value="HTH_1"/>
    <property type="match status" value="1"/>
</dbReference>
<keyword evidence="2" id="KW-0805">Transcription regulation</keyword>
<dbReference type="PROSITE" id="PS50931">
    <property type="entry name" value="HTH_LYSR"/>
    <property type="match status" value="1"/>
</dbReference>
<dbReference type="OrthoDB" id="9803735at2"/>
<dbReference type="Proteomes" id="UP000198556">
    <property type="component" value="Unassembled WGS sequence"/>
</dbReference>
<dbReference type="InterPro" id="IPR050950">
    <property type="entry name" value="HTH-type_LysR_regulators"/>
</dbReference>
<dbReference type="SUPFAM" id="SSF46785">
    <property type="entry name" value="Winged helix' DNA-binding domain"/>
    <property type="match status" value="1"/>
</dbReference>
<keyword evidence="3" id="KW-0238">DNA-binding</keyword>
<dbReference type="PANTHER" id="PTHR30419:SF8">
    <property type="entry name" value="NITROGEN ASSIMILATION TRANSCRIPTIONAL ACTIVATOR-RELATED"/>
    <property type="match status" value="1"/>
</dbReference>
<evidence type="ECO:0000256" key="4">
    <source>
        <dbReference type="ARBA" id="ARBA00023163"/>
    </source>
</evidence>
<dbReference type="GO" id="GO:0003677">
    <property type="term" value="F:DNA binding"/>
    <property type="evidence" value="ECO:0007669"/>
    <property type="project" value="UniProtKB-KW"/>
</dbReference>
<sequence>MDIRQLKYFIAVAEAKNLSRAAKSLFITQPTLSQTIKKIESELNTTLFTQNHKQFELTKAGELLYNKGKDIVQDFDALINEIQSFDKEKSERLIVGQTVLFSIQFMKEISEFINTHPNVELKIVQDGSRKLQELLASGQIDIGLISFPKCNDDIVIEPLHTSTKGYQVSVVMPDTHPLANRQSIGFKELANESFSALSDHFMLGKIISERSSHFGFNPKIVFIHNDWEVLVHSVLNLNSICLLPSELQSISSTEHVAWIPLVDKNNYYPIGIGLRKNTTCTQTMNDFITTIKKN</sequence>
<keyword evidence="7" id="KW-1185">Reference proteome</keyword>
<accession>A0A1H9HDZ1</accession>
<comment type="similarity">
    <text evidence="1">Belongs to the LysR transcriptional regulatory family.</text>
</comment>